<dbReference type="Proteomes" id="UP000007431">
    <property type="component" value="Unassembled WGS sequence"/>
</dbReference>
<proteinExistence type="predicted"/>
<dbReference type="RefSeq" id="XP_003036129.1">
    <property type="nucleotide sequence ID" value="XM_003036083.1"/>
</dbReference>
<evidence type="ECO:0000256" key="1">
    <source>
        <dbReference type="SAM" id="MobiDB-lite"/>
    </source>
</evidence>
<reference evidence="2 3" key="1">
    <citation type="journal article" date="2010" name="Nat. Biotechnol.">
        <title>Genome sequence of the model mushroom Schizophyllum commune.</title>
        <authorList>
            <person name="Ohm R.A."/>
            <person name="de Jong J.F."/>
            <person name="Lugones L.G."/>
            <person name="Aerts A."/>
            <person name="Kothe E."/>
            <person name="Stajich J.E."/>
            <person name="de Vries R.P."/>
            <person name="Record E."/>
            <person name="Levasseur A."/>
            <person name="Baker S.E."/>
            <person name="Bartholomew K.A."/>
            <person name="Coutinho P.M."/>
            <person name="Erdmann S."/>
            <person name="Fowler T.J."/>
            <person name="Gathman A.C."/>
            <person name="Lombard V."/>
            <person name="Henrissat B."/>
            <person name="Knabe N."/>
            <person name="Kuees U."/>
            <person name="Lilly W.W."/>
            <person name="Lindquist E."/>
            <person name="Lucas S."/>
            <person name="Magnuson J.K."/>
            <person name="Piumi F."/>
            <person name="Raudaskoski M."/>
            <person name="Salamov A."/>
            <person name="Schmutz J."/>
            <person name="Schwarze F.W.M.R."/>
            <person name="vanKuyk P.A."/>
            <person name="Horton J.S."/>
            <person name="Grigoriev I.V."/>
            <person name="Woesten H.A.B."/>
        </authorList>
    </citation>
    <scope>NUCLEOTIDE SEQUENCE [LARGE SCALE GENOMIC DNA]</scope>
    <source>
        <strain evidence="3">H4-8 / FGSC 9210</strain>
    </source>
</reference>
<dbReference type="InParanoid" id="D8PSZ4"/>
<feature type="compositionally biased region" description="Acidic residues" evidence="1">
    <location>
        <begin position="501"/>
        <end position="530"/>
    </location>
</feature>
<feature type="compositionally biased region" description="Acidic residues" evidence="1">
    <location>
        <begin position="576"/>
        <end position="588"/>
    </location>
</feature>
<dbReference type="STRING" id="578458.D8PSZ4"/>
<feature type="non-terminal residue" evidence="2">
    <location>
        <position position="607"/>
    </location>
</feature>
<accession>D8PSZ4</accession>
<dbReference type="Gene3D" id="3.80.10.10">
    <property type="entry name" value="Ribonuclease Inhibitor"/>
    <property type="match status" value="1"/>
</dbReference>
<dbReference type="VEuPathDB" id="FungiDB:SCHCODRAFT_02524109"/>
<dbReference type="SUPFAM" id="SSF52047">
    <property type="entry name" value="RNI-like"/>
    <property type="match status" value="1"/>
</dbReference>
<evidence type="ECO:0000313" key="3">
    <source>
        <dbReference type="Proteomes" id="UP000007431"/>
    </source>
</evidence>
<organism evidence="3">
    <name type="scientific">Schizophyllum commune (strain H4-8 / FGSC 9210)</name>
    <name type="common">Split gill fungus</name>
    <dbReference type="NCBI Taxonomy" id="578458"/>
    <lineage>
        <taxon>Eukaryota</taxon>
        <taxon>Fungi</taxon>
        <taxon>Dikarya</taxon>
        <taxon>Basidiomycota</taxon>
        <taxon>Agaricomycotina</taxon>
        <taxon>Agaricomycetes</taxon>
        <taxon>Agaricomycetidae</taxon>
        <taxon>Agaricales</taxon>
        <taxon>Schizophyllaceae</taxon>
        <taxon>Schizophyllum</taxon>
    </lineage>
</organism>
<dbReference type="InterPro" id="IPR032675">
    <property type="entry name" value="LRR_dom_sf"/>
</dbReference>
<dbReference type="KEGG" id="scm:SCHCO_02524109"/>
<dbReference type="GeneID" id="9594506"/>
<feature type="region of interest" description="Disordered" evidence="1">
    <location>
        <begin position="571"/>
        <end position="607"/>
    </location>
</feature>
<gene>
    <name evidence="2" type="ORF">SCHCODRAFT_105918</name>
</gene>
<sequence length="607" mass="67693">MLDEHLVDKVDHEVTLRLDSEPVLRSTSLVPTSSALRSQVMPPDGEICRINGAIANERRTLEHYADLIAQTQQTLNALRSTYGRMNDAINLKTSLVSSIRRLPTEVLAHVITYALLLSSPKGSVARLKNPVMHVCHLWREIALSLSQIWADIDFCFSFELHQCAQLAECLHRAEGKPLSLAFESMDDDLRVDEAFVRIFFASAARWQRLTLRAMVLPAWFNTDALHAPALEHLEIKESEVEGWLCFAKCPALSSVVLEDVNLTVLDLPWGQLSSLSITSCPTFDAGGFLEAIRGCNRLTTLRLSLNYSFPGDHTEVVLPSLTTLLLGNRACSLLRVFHVPSLVKLQVDNYDDDFRNLEAYADKGVTVAPTLTSLALFALEEESEWVRLFELYTNLSVLAVHGHEISGNSLIPLVLTLRHRQDLLPNLIRLDFPSLHISRMQDVHLMEDIVEDRVLNIPADATPLARLSFNTINPEYVQRMLKSVSSLDCHARWPVDYPVIDSDDPSDDEDAGDEHSDDGDTYDEEVPSDDGVGDYICRMCAQGLKTSEMGEAQVSDVAQSPVAAETENSLATQAMDLDEEASEPDEDYAMCSSDDGSIDEEWIEQED</sequence>
<feature type="region of interest" description="Disordered" evidence="1">
    <location>
        <begin position="498"/>
        <end position="530"/>
    </location>
</feature>
<dbReference type="HOGENOM" id="CLU_449891_0_0_1"/>
<keyword evidence="3" id="KW-1185">Reference proteome</keyword>
<dbReference type="AlphaFoldDB" id="D8PSZ4"/>
<evidence type="ECO:0000313" key="2">
    <source>
        <dbReference type="EMBL" id="EFJ01227.1"/>
    </source>
</evidence>
<dbReference type="EMBL" id="GL377303">
    <property type="protein sequence ID" value="EFJ01227.1"/>
    <property type="molecule type" value="Genomic_DNA"/>
</dbReference>
<dbReference type="OrthoDB" id="3139566at2759"/>
<protein>
    <submittedName>
        <fullName evidence="2">Uncharacterized protein</fullName>
    </submittedName>
</protein>
<feature type="compositionally biased region" description="Acidic residues" evidence="1">
    <location>
        <begin position="596"/>
        <end position="607"/>
    </location>
</feature>
<dbReference type="OMA" id="TSEMFCA"/>
<name>D8PSZ4_SCHCM</name>